<proteinExistence type="predicted"/>
<reference evidence="2" key="1">
    <citation type="submission" date="2022-11" db="UniProtKB">
        <authorList>
            <consortium name="WormBaseParasite"/>
        </authorList>
    </citation>
    <scope>IDENTIFICATION</scope>
</reference>
<sequence length="369" mass="42069">MIPSDEHNPNLTMTTQRTLTSSSSSGTNEDSEESSYLDSLEEGRTYLLDEDDEAALLPCYSEGGHETGEDGRYTKKVNYVTCKFPRERHKTLVAVCLLFLAAVCNDLVLSIIHEKVPEGPPLPDVVFTNTPYIPQALVISEYLMLSSFAALMILTFFHKYRWILLRRIATIGALLYFGRCLTMFVTQVPIADANYYCSPKLEESQKTYLVIATRAMKIVSGVGLKINGKHTLCGDYIYSGHTIVLVVCYLFIQEYSPKNWKILHLASFFASFAGVFLLLLSRGHYTIDVLVSYWISTRIFWQYHTMAGIAVLRENRSPHNHLCKVFWFPLFQYMESGVLKPVPSKYGLPFPWLKCKKKLQVLLKLNNNH</sequence>
<organism evidence="1 2">
    <name type="scientific">Panagrolaimus sp. JU765</name>
    <dbReference type="NCBI Taxonomy" id="591449"/>
    <lineage>
        <taxon>Eukaryota</taxon>
        <taxon>Metazoa</taxon>
        <taxon>Ecdysozoa</taxon>
        <taxon>Nematoda</taxon>
        <taxon>Chromadorea</taxon>
        <taxon>Rhabditida</taxon>
        <taxon>Tylenchina</taxon>
        <taxon>Panagrolaimomorpha</taxon>
        <taxon>Panagrolaimoidea</taxon>
        <taxon>Panagrolaimidae</taxon>
        <taxon>Panagrolaimus</taxon>
    </lineage>
</organism>
<name>A0AC34QJR6_9BILA</name>
<evidence type="ECO:0000313" key="2">
    <source>
        <dbReference type="WBParaSite" id="JU765_v2.g17075.t1"/>
    </source>
</evidence>
<evidence type="ECO:0000313" key="1">
    <source>
        <dbReference type="Proteomes" id="UP000887576"/>
    </source>
</evidence>
<accession>A0AC34QJR6</accession>
<dbReference type="WBParaSite" id="JU765_v2.g17075.t1">
    <property type="protein sequence ID" value="JU765_v2.g17075.t1"/>
    <property type="gene ID" value="JU765_v2.g17075"/>
</dbReference>
<dbReference type="Proteomes" id="UP000887576">
    <property type="component" value="Unplaced"/>
</dbReference>
<protein>
    <submittedName>
        <fullName evidence="2">Sphingomyelin synthase-like domain-containing protein</fullName>
    </submittedName>
</protein>